<keyword evidence="3" id="KW-1185">Reference proteome</keyword>
<reference evidence="2" key="1">
    <citation type="journal article" date="2014" name="Int. J. Syst. Evol. Microbiol.">
        <title>Complete genome sequence of Corynebacterium casei LMG S-19264T (=DSM 44701T), isolated from a smear-ripened cheese.</title>
        <authorList>
            <consortium name="US DOE Joint Genome Institute (JGI-PGF)"/>
            <person name="Walter F."/>
            <person name="Albersmeier A."/>
            <person name="Kalinowski J."/>
            <person name="Ruckert C."/>
        </authorList>
    </citation>
    <scope>NUCLEOTIDE SEQUENCE</scope>
    <source>
        <strain evidence="2">JCM 4790</strain>
    </source>
</reference>
<evidence type="ECO:0000256" key="1">
    <source>
        <dbReference type="SAM" id="MobiDB-lite"/>
    </source>
</evidence>
<dbReference type="PANTHER" id="PTHR37946:SF1">
    <property type="entry name" value="SLL1969 PROTEIN"/>
    <property type="match status" value="1"/>
</dbReference>
<dbReference type="RefSeq" id="WP_190189273.1">
    <property type="nucleotide sequence ID" value="NZ_BMVU01000003.1"/>
</dbReference>
<reference evidence="2" key="2">
    <citation type="submission" date="2020-09" db="EMBL/GenBank/DDBJ databases">
        <authorList>
            <person name="Sun Q."/>
            <person name="Ohkuma M."/>
        </authorList>
    </citation>
    <scope>NUCLEOTIDE SEQUENCE</scope>
    <source>
        <strain evidence="2">JCM 4790</strain>
    </source>
</reference>
<accession>A0A918KGK0</accession>
<gene>
    <name evidence="2" type="ORF">GCM10010358_14140</name>
</gene>
<name>A0A918KGK0_9ACTN</name>
<dbReference type="InterPro" id="IPR029058">
    <property type="entry name" value="AB_hydrolase_fold"/>
</dbReference>
<dbReference type="Proteomes" id="UP000619244">
    <property type="component" value="Unassembled WGS sequence"/>
</dbReference>
<proteinExistence type="predicted"/>
<dbReference type="Gene3D" id="3.40.50.1820">
    <property type="entry name" value="alpha/beta hydrolase"/>
    <property type="match status" value="1"/>
</dbReference>
<sequence>MSPQQAPSVPSAGVTPSAPVVTGTGRGPLDADPPRVLGGPRTGLPGWCPSRVRTAVGELGALVRLVPRTPVLTGAARAEAVAVTAAPTGLQRAPAAGTARPVVLVHGYLTSDQCWDPLLPHLRRAGFHDVTTLRYDTLRTDITQAAAVLARAVRTLVRRSGADGVHLIGYSLGGLAVRYAVQRLGTDAEALGAITVATPHQGTVLARAAVGPAAGQMRTGSALLAGLPAIGTERDVRWSLIAAKSDPVVSVSSATAGHHAASVCVPGCGHLSVIASPHTADAVIRHLLHVEAGDRTGGGLPLAG</sequence>
<evidence type="ECO:0008006" key="4">
    <source>
        <dbReference type="Google" id="ProtNLM"/>
    </source>
</evidence>
<protein>
    <recommendedName>
        <fullName evidence="4">Lipase</fullName>
    </recommendedName>
</protein>
<evidence type="ECO:0000313" key="2">
    <source>
        <dbReference type="EMBL" id="GGX60754.1"/>
    </source>
</evidence>
<dbReference type="EMBL" id="BMVU01000003">
    <property type="protein sequence ID" value="GGX60754.1"/>
    <property type="molecule type" value="Genomic_DNA"/>
</dbReference>
<dbReference type="Pfam" id="PF02089">
    <property type="entry name" value="Palm_thioest"/>
    <property type="match status" value="1"/>
</dbReference>
<dbReference type="SUPFAM" id="SSF53474">
    <property type="entry name" value="alpha/beta-Hydrolases"/>
    <property type="match status" value="1"/>
</dbReference>
<comment type="caution">
    <text evidence="2">The sequence shown here is derived from an EMBL/GenBank/DDBJ whole genome shotgun (WGS) entry which is preliminary data.</text>
</comment>
<dbReference type="PANTHER" id="PTHR37946">
    <property type="entry name" value="SLL1969 PROTEIN"/>
    <property type="match status" value="1"/>
</dbReference>
<organism evidence="2 3">
    <name type="scientific">Streptomyces minutiscleroticus</name>
    <dbReference type="NCBI Taxonomy" id="68238"/>
    <lineage>
        <taxon>Bacteria</taxon>
        <taxon>Bacillati</taxon>
        <taxon>Actinomycetota</taxon>
        <taxon>Actinomycetes</taxon>
        <taxon>Kitasatosporales</taxon>
        <taxon>Streptomycetaceae</taxon>
        <taxon>Streptomyces</taxon>
    </lineage>
</organism>
<feature type="region of interest" description="Disordered" evidence="1">
    <location>
        <begin position="1"/>
        <end position="44"/>
    </location>
</feature>
<dbReference type="AlphaFoldDB" id="A0A918KGK0"/>
<evidence type="ECO:0000313" key="3">
    <source>
        <dbReference type="Proteomes" id="UP000619244"/>
    </source>
</evidence>